<feature type="region of interest" description="Disordered" evidence="1">
    <location>
        <begin position="1"/>
        <end position="40"/>
    </location>
</feature>
<accession>A0A6A6P560</accession>
<dbReference type="PANTHER" id="PTHR42069:SF1">
    <property type="entry name" value="MARVEL DOMAIN-CONTAINING PROTEIN"/>
    <property type="match status" value="1"/>
</dbReference>
<keyword evidence="4" id="KW-1185">Reference proteome</keyword>
<gene>
    <name evidence="3" type="ORF">BDY21DRAFT_199384</name>
</gene>
<dbReference type="EMBL" id="MU001676">
    <property type="protein sequence ID" value="KAF2459029.1"/>
    <property type="molecule type" value="Genomic_DNA"/>
</dbReference>
<keyword evidence="2" id="KW-0812">Transmembrane</keyword>
<feature type="transmembrane region" description="Helical" evidence="2">
    <location>
        <begin position="129"/>
        <end position="152"/>
    </location>
</feature>
<evidence type="ECO:0000313" key="3">
    <source>
        <dbReference type="EMBL" id="KAF2459029.1"/>
    </source>
</evidence>
<dbReference type="Proteomes" id="UP000799766">
    <property type="component" value="Unassembled WGS sequence"/>
</dbReference>
<reference evidence="3" key="1">
    <citation type="journal article" date="2020" name="Stud. Mycol.">
        <title>101 Dothideomycetes genomes: a test case for predicting lifestyles and emergence of pathogens.</title>
        <authorList>
            <person name="Haridas S."/>
            <person name="Albert R."/>
            <person name="Binder M."/>
            <person name="Bloem J."/>
            <person name="Labutti K."/>
            <person name="Salamov A."/>
            <person name="Andreopoulos B."/>
            <person name="Baker S."/>
            <person name="Barry K."/>
            <person name="Bills G."/>
            <person name="Bluhm B."/>
            <person name="Cannon C."/>
            <person name="Castanera R."/>
            <person name="Culley D."/>
            <person name="Daum C."/>
            <person name="Ezra D."/>
            <person name="Gonzalez J."/>
            <person name="Henrissat B."/>
            <person name="Kuo A."/>
            <person name="Liang C."/>
            <person name="Lipzen A."/>
            <person name="Lutzoni F."/>
            <person name="Magnuson J."/>
            <person name="Mondo S."/>
            <person name="Nolan M."/>
            <person name="Ohm R."/>
            <person name="Pangilinan J."/>
            <person name="Park H.-J."/>
            <person name="Ramirez L."/>
            <person name="Alfaro M."/>
            <person name="Sun H."/>
            <person name="Tritt A."/>
            <person name="Yoshinaga Y."/>
            <person name="Zwiers L.-H."/>
            <person name="Turgeon B."/>
            <person name="Goodwin S."/>
            <person name="Spatafora J."/>
            <person name="Crous P."/>
            <person name="Grigoriev I."/>
        </authorList>
    </citation>
    <scope>NUCLEOTIDE SEQUENCE</scope>
    <source>
        <strain evidence="3">ATCC 16933</strain>
    </source>
</reference>
<organism evidence="3 4">
    <name type="scientific">Lineolata rhizophorae</name>
    <dbReference type="NCBI Taxonomy" id="578093"/>
    <lineage>
        <taxon>Eukaryota</taxon>
        <taxon>Fungi</taxon>
        <taxon>Dikarya</taxon>
        <taxon>Ascomycota</taxon>
        <taxon>Pezizomycotina</taxon>
        <taxon>Dothideomycetes</taxon>
        <taxon>Dothideomycetes incertae sedis</taxon>
        <taxon>Lineolatales</taxon>
        <taxon>Lineolataceae</taxon>
        <taxon>Lineolata</taxon>
    </lineage>
</organism>
<proteinExistence type="predicted"/>
<feature type="transmembrane region" description="Helical" evidence="2">
    <location>
        <begin position="181"/>
        <end position="203"/>
    </location>
</feature>
<dbReference type="AlphaFoldDB" id="A0A6A6P560"/>
<sequence length="323" mass="35580">MEGTPPRGQPLSPTPRPPEQTLNFVCPPPAYSRSSSPGRQARFHIAELEPHHGGPNQEANIENYYKDFRVEVADITEKERPNSRTPLRIEIPKQPSRVITQPRPFLLDNGSVVPREQVAPRWPAIVRRVVQIFVFIFSIIILALMGHSLVLFESARSTLIPGGPHGMQQAWPVNAALEPNYLLVGVALASILTTAFSLILSLRQKLNSPMTVRDAYSISVTLFLLAGWVAGTAVLGQFRKTNGDSLICWACDKADAPVGSIIPYGSVCAEQTASVYIGALISILETLFLGTFAFTFLWTRRQAVPSSRNHFPLKSWATNRACA</sequence>
<evidence type="ECO:0000313" key="4">
    <source>
        <dbReference type="Proteomes" id="UP000799766"/>
    </source>
</evidence>
<evidence type="ECO:0000256" key="1">
    <source>
        <dbReference type="SAM" id="MobiDB-lite"/>
    </source>
</evidence>
<keyword evidence="2" id="KW-0472">Membrane</keyword>
<dbReference type="PANTHER" id="PTHR42069">
    <property type="entry name" value="HYPHAL ANASTAMOSIS-8 PROTEIN"/>
    <property type="match status" value="1"/>
</dbReference>
<keyword evidence="2" id="KW-1133">Transmembrane helix</keyword>
<evidence type="ECO:0000256" key="2">
    <source>
        <dbReference type="SAM" id="Phobius"/>
    </source>
</evidence>
<name>A0A6A6P560_9PEZI</name>
<protein>
    <submittedName>
        <fullName evidence="3">Uncharacterized protein</fullName>
    </submittedName>
</protein>
<feature type="transmembrane region" description="Helical" evidence="2">
    <location>
        <begin position="215"/>
        <end position="236"/>
    </location>
</feature>
<feature type="transmembrane region" description="Helical" evidence="2">
    <location>
        <begin position="273"/>
        <end position="298"/>
    </location>
</feature>